<evidence type="ECO:0000313" key="3">
    <source>
        <dbReference type="Proteomes" id="UP000037696"/>
    </source>
</evidence>
<keyword evidence="3" id="KW-1185">Reference proteome</keyword>
<sequence>MANIAFQTTTYWHLSPYMLKVELIPPRKSSKEIFLSSYNILKLLVSLLQALWATVTLYRTRGDQTRQYGYAAFGLTVAPYAFMSIMNIIGTLLNAEYPSIFLVRTQVWLMQSVNLGVISLPQKYASER</sequence>
<dbReference type="AlphaFoldDB" id="A0A0M9WEL8"/>
<dbReference type="OrthoDB" id="5406607at2759"/>
<keyword evidence="1" id="KW-0472">Membrane</keyword>
<name>A0A0M9WEL8_9EURO</name>
<dbReference type="Proteomes" id="UP000037696">
    <property type="component" value="Unassembled WGS sequence"/>
</dbReference>
<dbReference type="EMBL" id="LHQQ01000118">
    <property type="protein sequence ID" value="KOS41935.1"/>
    <property type="molecule type" value="Genomic_DNA"/>
</dbReference>
<protein>
    <submittedName>
        <fullName evidence="2">Uncharacterized protein</fullName>
    </submittedName>
</protein>
<organism evidence="2 3">
    <name type="scientific">Penicillium nordicum</name>
    <dbReference type="NCBI Taxonomy" id="229535"/>
    <lineage>
        <taxon>Eukaryota</taxon>
        <taxon>Fungi</taxon>
        <taxon>Dikarya</taxon>
        <taxon>Ascomycota</taxon>
        <taxon>Pezizomycotina</taxon>
        <taxon>Eurotiomycetes</taxon>
        <taxon>Eurotiomycetidae</taxon>
        <taxon>Eurotiales</taxon>
        <taxon>Aspergillaceae</taxon>
        <taxon>Penicillium</taxon>
    </lineage>
</organism>
<keyword evidence="1" id="KW-1133">Transmembrane helix</keyword>
<accession>A0A0M9WEL8</accession>
<gene>
    <name evidence="2" type="ORF">ACN38_g7177</name>
</gene>
<feature type="transmembrane region" description="Helical" evidence="1">
    <location>
        <begin position="70"/>
        <end position="93"/>
    </location>
</feature>
<reference evidence="2 3" key="1">
    <citation type="submission" date="2015-08" db="EMBL/GenBank/DDBJ databases">
        <title>Genome sequencing of Penicillium nordicum.</title>
        <authorList>
            <person name="Nguyen H.D."/>
            <person name="Seifert K.A."/>
        </authorList>
    </citation>
    <scope>NUCLEOTIDE SEQUENCE [LARGE SCALE GENOMIC DNA]</scope>
    <source>
        <strain evidence="2 3">DAOMC 185683</strain>
    </source>
</reference>
<keyword evidence="1" id="KW-0812">Transmembrane</keyword>
<evidence type="ECO:0000256" key="1">
    <source>
        <dbReference type="SAM" id="Phobius"/>
    </source>
</evidence>
<comment type="caution">
    <text evidence="2">The sequence shown here is derived from an EMBL/GenBank/DDBJ whole genome shotgun (WGS) entry which is preliminary data.</text>
</comment>
<evidence type="ECO:0000313" key="2">
    <source>
        <dbReference type="EMBL" id="KOS41935.1"/>
    </source>
</evidence>
<proteinExistence type="predicted"/>